<comment type="caution">
    <text evidence="11">The sequence shown here is derived from an EMBL/GenBank/DDBJ whole genome shotgun (WGS) entry which is preliminary data.</text>
</comment>
<dbReference type="GO" id="GO:0005743">
    <property type="term" value="C:mitochondrial inner membrane"/>
    <property type="evidence" value="ECO:0007669"/>
    <property type="project" value="UniProtKB-ARBA"/>
</dbReference>
<comment type="cofactor">
    <cofactor evidence="8">
        <name>[2Fe-2S] cluster</name>
        <dbReference type="ChEBI" id="CHEBI:190135"/>
    </cofactor>
</comment>
<keyword evidence="4" id="KW-1278">Translocase</keyword>
<dbReference type="FunFam" id="3.40.30.10:FF:000022">
    <property type="entry name" value="NADH dehydrogenase flavoprotein 2, mitochondrial"/>
    <property type="match status" value="1"/>
</dbReference>
<evidence type="ECO:0000313" key="11">
    <source>
        <dbReference type="EMBL" id="OXA61233.1"/>
    </source>
</evidence>
<keyword evidence="5 9" id="KW-0408">Iron</keyword>
<dbReference type="FunFam" id="1.10.10.1590:FF:000001">
    <property type="entry name" value="NADH-quinone oxidoreductase subunit E"/>
    <property type="match status" value="1"/>
</dbReference>
<dbReference type="NCBIfam" id="NF005722">
    <property type="entry name" value="PRK07539.1-2"/>
    <property type="match status" value="1"/>
</dbReference>
<evidence type="ECO:0000313" key="12">
    <source>
        <dbReference type="Proteomes" id="UP000198287"/>
    </source>
</evidence>
<keyword evidence="3 9" id="KW-0479">Metal-binding</keyword>
<comment type="similarity">
    <text evidence="1">Belongs to the complex I 24 kDa subunit family.</text>
</comment>
<evidence type="ECO:0000256" key="7">
    <source>
        <dbReference type="ARBA" id="ARBA00023027"/>
    </source>
</evidence>
<dbReference type="GO" id="GO:0046872">
    <property type="term" value="F:metal ion binding"/>
    <property type="evidence" value="ECO:0007669"/>
    <property type="project" value="UniProtKB-KW"/>
</dbReference>
<reference evidence="11 12" key="1">
    <citation type="submission" date="2015-12" db="EMBL/GenBank/DDBJ databases">
        <title>The genome of Folsomia candida.</title>
        <authorList>
            <person name="Faddeeva A."/>
            <person name="Derks M.F."/>
            <person name="Anvar Y."/>
            <person name="Smit S."/>
            <person name="Van Straalen N."/>
            <person name="Roelofs D."/>
        </authorList>
    </citation>
    <scope>NUCLEOTIDE SEQUENCE [LARGE SCALE GENOMIC DNA]</scope>
    <source>
        <strain evidence="11 12">VU population</strain>
        <tissue evidence="11">Whole body</tissue>
    </source>
</reference>
<dbReference type="InterPro" id="IPR002023">
    <property type="entry name" value="NuoE-like"/>
</dbReference>
<dbReference type="GO" id="GO:1902494">
    <property type="term" value="C:catalytic complex"/>
    <property type="evidence" value="ECO:0007669"/>
    <property type="project" value="UniProtKB-ARBA"/>
</dbReference>
<dbReference type="Proteomes" id="UP000198287">
    <property type="component" value="Unassembled WGS sequence"/>
</dbReference>
<dbReference type="EMBL" id="LNIX01000001">
    <property type="protein sequence ID" value="OXA61233.1"/>
    <property type="molecule type" value="Genomic_DNA"/>
</dbReference>
<dbReference type="Gene3D" id="1.10.10.1590">
    <property type="entry name" value="NADH-quinone oxidoreductase subunit E"/>
    <property type="match status" value="1"/>
</dbReference>
<feature type="binding site" evidence="9">
    <location>
        <position position="179"/>
    </location>
    <ligand>
        <name>[2Fe-2S] cluster</name>
        <dbReference type="ChEBI" id="CHEBI:190135"/>
    </ligand>
</feature>
<evidence type="ECO:0000256" key="3">
    <source>
        <dbReference type="ARBA" id="ARBA00022723"/>
    </source>
</evidence>
<evidence type="ECO:0000256" key="9">
    <source>
        <dbReference type="PIRSR" id="PIRSR000216-1"/>
    </source>
</evidence>
<dbReference type="GO" id="GO:0003954">
    <property type="term" value="F:NADH dehydrogenase activity"/>
    <property type="evidence" value="ECO:0007669"/>
    <property type="project" value="TreeGrafter"/>
</dbReference>
<proteinExistence type="inferred from homology"/>
<dbReference type="SUPFAM" id="SSF52833">
    <property type="entry name" value="Thioredoxin-like"/>
    <property type="match status" value="1"/>
</dbReference>
<dbReference type="InterPro" id="IPR036249">
    <property type="entry name" value="Thioredoxin-like_sf"/>
</dbReference>
<protein>
    <submittedName>
        <fullName evidence="11">NADH dehydrogenase [ubiquinone] flavoprotein 2, mitochondrial</fullName>
    </submittedName>
</protein>
<name>A0A226EUE4_FOLCA</name>
<comment type="cofactor">
    <cofactor evidence="9">
        <name>[2Fe-2S] cluster</name>
        <dbReference type="ChEBI" id="CHEBI:190135"/>
    </cofactor>
    <text evidence="9">Binds 1 [2Fe-2S] cluster.</text>
</comment>
<evidence type="ECO:0000256" key="2">
    <source>
        <dbReference type="ARBA" id="ARBA00022714"/>
    </source>
</evidence>
<dbReference type="NCBIfam" id="TIGR01958">
    <property type="entry name" value="nuoE_fam"/>
    <property type="match status" value="1"/>
</dbReference>
<dbReference type="PANTHER" id="PTHR10371">
    <property type="entry name" value="NADH DEHYDROGENASE UBIQUINONE FLAVOPROTEIN 2, MITOCHONDRIAL"/>
    <property type="match status" value="1"/>
</dbReference>
<dbReference type="InterPro" id="IPR041921">
    <property type="entry name" value="NuoE_N"/>
</dbReference>
<dbReference type="OrthoDB" id="10254187at2759"/>
<dbReference type="InterPro" id="IPR042128">
    <property type="entry name" value="NuoE_dom"/>
</dbReference>
<feature type="binding site" evidence="9">
    <location>
        <position position="143"/>
    </location>
    <ligand>
        <name>[2Fe-2S] cluster</name>
        <dbReference type="ChEBI" id="CHEBI:190135"/>
    </ligand>
</feature>
<evidence type="ECO:0000256" key="8">
    <source>
        <dbReference type="ARBA" id="ARBA00034078"/>
    </source>
</evidence>
<dbReference type="GO" id="GO:0006120">
    <property type="term" value="P:mitochondrial electron transport, NADH to ubiquinone"/>
    <property type="evidence" value="ECO:0007669"/>
    <property type="project" value="UniProtKB-ARBA"/>
</dbReference>
<dbReference type="Gene3D" id="3.40.30.10">
    <property type="entry name" value="Glutaredoxin"/>
    <property type="match status" value="1"/>
</dbReference>
<sequence>MLRHGLAVLCRISGTCPAIKSERLGLGRLLHTSKVACSDSLFVHRDTPENNLDVPFEFNEENKKRAKAIIANYPEGHERSALIPLLDLAQRQHGWLPISAMHKVAEMLEIPKMRVYEVATFYTMFMRNPTGKYHIQVCTTTPCWLRDSDSVLNCITSKLNIKVGETTKDGMFTLSEVECLGACVNAPMVAVNDDYYEDLTAKDMEQILDELKASKQPRPGPRNGRFSCEPAGGLTSLTGEPTGPGFGVRKDL</sequence>
<feature type="binding site" evidence="9">
    <location>
        <position position="183"/>
    </location>
    <ligand>
        <name>[2Fe-2S] cluster</name>
        <dbReference type="ChEBI" id="CHEBI:190135"/>
    </ligand>
</feature>
<dbReference type="NCBIfam" id="NF005725">
    <property type="entry name" value="PRK07539.1-5"/>
    <property type="match status" value="1"/>
</dbReference>
<accession>A0A226EUE4</accession>
<dbReference type="GO" id="GO:0008137">
    <property type="term" value="F:NADH dehydrogenase (ubiquinone) activity"/>
    <property type="evidence" value="ECO:0007669"/>
    <property type="project" value="UniProtKB-ARBA"/>
</dbReference>
<organism evidence="11 12">
    <name type="scientific">Folsomia candida</name>
    <name type="common">Springtail</name>
    <dbReference type="NCBI Taxonomy" id="158441"/>
    <lineage>
        <taxon>Eukaryota</taxon>
        <taxon>Metazoa</taxon>
        <taxon>Ecdysozoa</taxon>
        <taxon>Arthropoda</taxon>
        <taxon>Hexapoda</taxon>
        <taxon>Collembola</taxon>
        <taxon>Entomobryomorpha</taxon>
        <taxon>Isotomoidea</taxon>
        <taxon>Isotomidae</taxon>
        <taxon>Proisotominae</taxon>
        <taxon>Folsomia</taxon>
    </lineage>
</organism>
<dbReference type="GO" id="GO:0098796">
    <property type="term" value="C:membrane protein complex"/>
    <property type="evidence" value="ECO:0007669"/>
    <property type="project" value="UniProtKB-ARBA"/>
</dbReference>
<dbReference type="CDD" id="cd03064">
    <property type="entry name" value="TRX_Fd_NuoE"/>
    <property type="match status" value="1"/>
</dbReference>
<dbReference type="PIRSF" id="PIRSF000216">
    <property type="entry name" value="NADH_DH_24kDa"/>
    <property type="match status" value="1"/>
</dbReference>
<dbReference type="AlphaFoldDB" id="A0A226EUE4"/>
<evidence type="ECO:0000256" key="4">
    <source>
        <dbReference type="ARBA" id="ARBA00022967"/>
    </source>
</evidence>
<keyword evidence="11" id="KW-0830">Ubiquinone</keyword>
<evidence type="ECO:0000256" key="10">
    <source>
        <dbReference type="SAM" id="MobiDB-lite"/>
    </source>
</evidence>
<gene>
    <name evidence="11" type="ORF">Fcan01_03483</name>
</gene>
<dbReference type="PROSITE" id="PS01099">
    <property type="entry name" value="COMPLEX1_24K"/>
    <property type="match status" value="1"/>
</dbReference>
<dbReference type="STRING" id="158441.A0A226EUE4"/>
<dbReference type="PANTHER" id="PTHR10371:SF3">
    <property type="entry name" value="NADH DEHYDROGENASE [UBIQUINONE] FLAVOPROTEIN 2, MITOCHONDRIAL"/>
    <property type="match status" value="1"/>
</dbReference>
<evidence type="ECO:0000256" key="1">
    <source>
        <dbReference type="ARBA" id="ARBA00010643"/>
    </source>
</evidence>
<feature type="binding site" evidence="9">
    <location>
        <position position="138"/>
    </location>
    <ligand>
        <name>[2Fe-2S] cluster</name>
        <dbReference type="ChEBI" id="CHEBI:190135"/>
    </ligand>
</feature>
<dbReference type="Pfam" id="PF01257">
    <property type="entry name" value="2Fe-2S_thioredx"/>
    <property type="match status" value="1"/>
</dbReference>
<keyword evidence="6 9" id="KW-0411">Iron-sulfur</keyword>
<keyword evidence="12" id="KW-1185">Reference proteome</keyword>
<dbReference type="GO" id="GO:0051537">
    <property type="term" value="F:2 iron, 2 sulfur cluster binding"/>
    <property type="evidence" value="ECO:0007669"/>
    <property type="project" value="UniProtKB-KW"/>
</dbReference>
<feature type="region of interest" description="Disordered" evidence="10">
    <location>
        <begin position="212"/>
        <end position="252"/>
    </location>
</feature>
<dbReference type="OMA" id="IMSIYPE"/>
<keyword evidence="2 9" id="KW-0001">2Fe-2S</keyword>
<evidence type="ECO:0000256" key="6">
    <source>
        <dbReference type="ARBA" id="ARBA00023014"/>
    </source>
</evidence>
<keyword evidence="7" id="KW-0520">NAD</keyword>
<evidence type="ECO:0000256" key="5">
    <source>
        <dbReference type="ARBA" id="ARBA00023004"/>
    </source>
</evidence>